<protein>
    <submittedName>
        <fullName evidence="1">Uncharacterized protein</fullName>
    </submittedName>
</protein>
<name>A0A239LXS0_9BACT</name>
<dbReference type="AlphaFoldDB" id="A0A239LXS0"/>
<evidence type="ECO:0000313" key="1">
    <source>
        <dbReference type="EMBL" id="SNT35070.1"/>
    </source>
</evidence>
<gene>
    <name evidence="1" type="ORF">SAMN06296052_1575</name>
</gene>
<proteinExistence type="predicted"/>
<sequence length="101" mass="11485">MSIVHYVLRGHLKLLGFSTGVEYGGHKHCFLPLIDPINDKVRECFHGGNMELIAVPARILVRLRPDQSQIMIHHVEKPITKSRLLRLVPGVGIPDFQLRPF</sequence>
<accession>A0A239LXS0</accession>
<dbReference type="EMBL" id="FZOQ01000057">
    <property type="protein sequence ID" value="SNT35070.1"/>
    <property type="molecule type" value="Genomic_DNA"/>
</dbReference>
<evidence type="ECO:0000313" key="2">
    <source>
        <dbReference type="Proteomes" id="UP000198432"/>
    </source>
</evidence>
<reference evidence="2" key="1">
    <citation type="submission" date="2017-06" db="EMBL/GenBank/DDBJ databases">
        <authorList>
            <person name="Varghese N."/>
            <person name="Submissions S."/>
        </authorList>
    </citation>
    <scope>NUCLEOTIDE SEQUENCE [LARGE SCALE GENOMIC DNA]</scope>
    <source>
        <strain evidence="2">NKM1</strain>
    </source>
</reference>
<organism evidence="1 2">
    <name type="scientific">Pontibacter ummariensis</name>
    <dbReference type="NCBI Taxonomy" id="1610492"/>
    <lineage>
        <taxon>Bacteria</taxon>
        <taxon>Pseudomonadati</taxon>
        <taxon>Bacteroidota</taxon>
        <taxon>Cytophagia</taxon>
        <taxon>Cytophagales</taxon>
        <taxon>Hymenobacteraceae</taxon>
        <taxon>Pontibacter</taxon>
    </lineage>
</organism>
<dbReference type="Proteomes" id="UP000198432">
    <property type="component" value="Unassembled WGS sequence"/>
</dbReference>
<keyword evidence="2" id="KW-1185">Reference proteome</keyword>